<reference evidence="3" key="1">
    <citation type="journal article" date="2020" name="Nat. Commun.">
        <title>Large-scale genome sequencing of mycorrhizal fungi provides insights into the early evolution of symbiotic traits.</title>
        <authorList>
            <person name="Miyauchi S."/>
            <person name="Kiss E."/>
            <person name="Kuo A."/>
            <person name="Drula E."/>
            <person name="Kohler A."/>
            <person name="Sanchez-Garcia M."/>
            <person name="Morin E."/>
            <person name="Andreopoulos B."/>
            <person name="Barry K.W."/>
            <person name="Bonito G."/>
            <person name="Buee M."/>
            <person name="Carver A."/>
            <person name="Chen C."/>
            <person name="Cichocki N."/>
            <person name="Clum A."/>
            <person name="Culley D."/>
            <person name="Crous P.W."/>
            <person name="Fauchery L."/>
            <person name="Girlanda M."/>
            <person name="Hayes R.D."/>
            <person name="Keri Z."/>
            <person name="LaButti K."/>
            <person name="Lipzen A."/>
            <person name="Lombard V."/>
            <person name="Magnuson J."/>
            <person name="Maillard F."/>
            <person name="Murat C."/>
            <person name="Nolan M."/>
            <person name="Ohm R.A."/>
            <person name="Pangilinan J."/>
            <person name="Pereira M.F."/>
            <person name="Perotto S."/>
            <person name="Peter M."/>
            <person name="Pfister S."/>
            <person name="Riley R."/>
            <person name="Sitrit Y."/>
            <person name="Stielow J.B."/>
            <person name="Szollosi G."/>
            <person name="Zifcakova L."/>
            <person name="Stursova M."/>
            <person name="Spatafora J.W."/>
            <person name="Tedersoo L."/>
            <person name="Vaario L.M."/>
            <person name="Yamada A."/>
            <person name="Yan M."/>
            <person name="Wang P."/>
            <person name="Xu J."/>
            <person name="Bruns T."/>
            <person name="Baldrian P."/>
            <person name="Vilgalys R."/>
            <person name="Dunand C."/>
            <person name="Henrissat B."/>
            <person name="Grigoriev I.V."/>
            <person name="Hibbett D."/>
            <person name="Nagy L.G."/>
            <person name="Martin F.M."/>
        </authorList>
    </citation>
    <scope>NUCLEOTIDE SEQUENCE</scope>
    <source>
        <strain evidence="3">UP504</strain>
    </source>
</reference>
<dbReference type="PROSITE" id="PS50181">
    <property type="entry name" value="FBOX"/>
    <property type="match status" value="1"/>
</dbReference>
<feature type="region of interest" description="Disordered" evidence="1">
    <location>
        <begin position="59"/>
        <end position="78"/>
    </location>
</feature>
<accession>A0A9P6AXF4</accession>
<proteinExistence type="predicted"/>
<gene>
    <name evidence="3" type="ORF">BS47DRAFT_1343776</name>
</gene>
<dbReference type="EMBL" id="MU128968">
    <property type="protein sequence ID" value="KAF9513776.1"/>
    <property type="molecule type" value="Genomic_DNA"/>
</dbReference>
<evidence type="ECO:0000256" key="1">
    <source>
        <dbReference type="SAM" id="MobiDB-lite"/>
    </source>
</evidence>
<evidence type="ECO:0000313" key="4">
    <source>
        <dbReference type="Proteomes" id="UP000886523"/>
    </source>
</evidence>
<dbReference type="SUPFAM" id="SSF81383">
    <property type="entry name" value="F-box domain"/>
    <property type="match status" value="1"/>
</dbReference>
<dbReference type="OrthoDB" id="3220023at2759"/>
<dbReference type="AlphaFoldDB" id="A0A9P6AXF4"/>
<name>A0A9P6AXF4_9AGAM</name>
<feature type="domain" description="F-box" evidence="2">
    <location>
        <begin position="80"/>
        <end position="129"/>
    </location>
</feature>
<sequence>MQPSPLDQQALPVRPRFETIGRGDVAKPQPPSLVAERIRSQPKALKLTIPGLTIRFAQRPMKKKRRGSPPISGHPEVRRPAHLTSLPLELLGMIAWYLNSRDLLSLARTSRWLALTLTGPDSSYMWRSSRQNFRPWPLPDPTPNFTESSYAAFVFDAGECCICHSPTKARYLSYALRRRICGKRACNNSPQGLLIMTLAGARPALPEYAGTVVYDESSDPAGPTIYEANQWADAEAEYEAVSADPDALKRLRETYVHRRQHVARIVEHAKNLIKWTNAYFNSLTEINHANKFFWRRKCNKDPNLNTIDMANSPTLQQVVRVCNGDCVYIDETTWQRYQTKIIEETQSLEIRRIGRASQRRQYQHLYELKSYYNWLQSATPRPEINSTGRGPALSTFSSRLPGSFPPKHPLLPPLTEFLALPIVNALLQKHSASPGALKSDLHKPDGVMKKIIQDSIDGWMERTKSRLAKVLGHKHGSYSGASHPVNWVTALFACRLCGLHPYPRSRPEVSGPSISNPDPRAETSGKGLTFEGLLSHRCSGEWKNEHILWSVDQFVPDEKAIQAMRAVLAAWGINEDDPLAWQRLNTPRLQMICESCANHDNRDGNEPGLVVLRTPDVIKHARRHRELIVSLLMPEEERKIAKGTEVPPGTVSFLVGKKGSPVMHRKASVKKYGCNHCSFSKRRMSFNGIRSHLKVKHNISRIGDEDFYGVTKNVVKAPPKAAISMGDDAMEGVQQMNGNLSPSWAA</sequence>
<protein>
    <recommendedName>
        <fullName evidence="2">F-box domain-containing protein</fullName>
    </recommendedName>
</protein>
<dbReference type="InterPro" id="IPR001810">
    <property type="entry name" value="F-box_dom"/>
</dbReference>
<organism evidence="3 4">
    <name type="scientific">Hydnum rufescens UP504</name>
    <dbReference type="NCBI Taxonomy" id="1448309"/>
    <lineage>
        <taxon>Eukaryota</taxon>
        <taxon>Fungi</taxon>
        <taxon>Dikarya</taxon>
        <taxon>Basidiomycota</taxon>
        <taxon>Agaricomycotina</taxon>
        <taxon>Agaricomycetes</taxon>
        <taxon>Cantharellales</taxon>
        <taxon>Hydnaceae</taxon>
        <taxon>Hydnum</taxon>
    </lineage>
</organism>
<keyword evidence="4" id="KW-1185">Reference proteome</keyword>
<dbReference type="CDD" id="cd09917">
    <property type="entry name" value="F-box_SF"/>
    <property type="match status" value="1"/>
</dbReference>
<dbReference type="InterPro" id="IPR036047">
    <property type="entry name" value="F-box-like_dom_sf"/>
</dbReference>
<evidence type="ECO:0000259" key="2">
    <source>
        <dbReference type="PROSITE" id="PS50181"/>
    </source>
</evidence>
<dbReference type="Proteomes" id="UP000886523">
    <property type="component" value="Unassembled WGS sequence"/>
</dbReference>
<evidence type="ECO:0000313" key="3">
    <source>
        <dbReference type="EMBL" id="KAF9513776.1"/>
    </source>
</evidence>
<comment type="caution">
    <text evidence="3">The sequence shown here is derived from an EMBL/GenBank/DDBJ whole genome shotgun (WGS) entry which is preliminary data.</text>
</comment>